<dbReference type="PANTHER" id="PTHR43370:SF1">
    <property type="entry name" value="GUANOSINE ABC TRANSPORTER PERMEASE PROTEIN NUPQ"/>
    <property type="match status" value="1"/>
</dbReference>
<keyword evidence="3 7" id="KW-0812">Transmembrane</keyword>
<feature type="transmembrane region" description="Helical" evidence="7">
    <location>
        <begin position="360"/>
        <end position="378"/>
    </location>
</feature>
<evidence type="ECO:0000256" key="5">
    <source>
        <dbReference type="ARBA" id="ARBA00023136"/>
    </source>
</evidence>
<feature type="transmembrane region" description="Helical" evidence="7">
    <location>
        <begin position="129"/>
        <end position="151"/>
    </location>
</feature>
<keyword evidence="5 7" id="KW-0472">Membrane</keyword>
<dbReference type="InterPro" id="IPR001851">
    <property type="entry name" value="ABC_transp_permease"/>
</dbReference>
<sequence length="455" mass="47359">MSTNLITALRRGGDDGNGNGNGKGNGNGRGNGNGKGGSKGRPKLTYPVVLLLIAAALLLFSLLRVVTGSQQLTDSGQFSSALGAAVPIGLAGLGGLWAERAGVINIGLEGMMMLGAFAAGWAGWQYGPWAAALAGLIGGALGGLLHAVATVTFGVDHIVSGVAINILALGLVRYLAKIWFGAQGSEAAQAGGNDKQSPPMEDMPTFTVPGLADGLTSIENHHWFLVSDLAGILGSLFHEVSWLTLLTVVLFVGSFFVLWRSSFGLRLRSCGESPSAAESLGVNVYKYKYAALLVSGALAGLGGAFLAITVHIYQDQQTGGRGYIGLATMIFGNWRPGGVAMGAGLFGFMDALRLRGGGQAVHSLLLLIAVLLVVLAVWKLRSGIRASQRVARVQALISAIIAVLLVVWYLTTDTVALEFVEMTPYVTTLLVLSLAAQRLRAPRAVGDTYRRGEGT</sequence>
<feature type="transmembrane region" description="Helical" evidence="7">
    <location>
        <begin position="78"/>
        <end position="97"/>
    </location>
</feature>
<dbReference type="Pfam" id="PF02653">
    <property type="entry name" value="BPD_transp_2"/>
    <property type="match status" value="1"/>
</dbReference>
<comment type="caution">
    <text evidence="8">The sequence shown here is derived from an EMBL/GenBank/DDBJ whole genome shotgun (WGS) entry which is preliminary data.</text>
</comment>
<evidence type="ECO:0000256" key="6">
    <source>
        <dbReference type="SAM" id="MobiDB-lite"/>
    </source>
</evidence>
<feature type="compositionally biased region" description="Gly residues" evidence="6">
    <location>
        <begin position="15"/>
        <end position="39"/>
    </location>
</feature>
<evidence type="ECO:0000313" key="8">
    <source>
        <dbReference type="EMBL" id="MDJ1138456.1"/>
    </source>
</evidence>
<dbReference type="CDD" id="cd06580">
    <property type="entry name" value="TM_PBP1_transp_TpRbsC_like"/>
    <property type="match status" value="1"/>
</dbReference>
<accession>A0ABT7AAX1</accession>
<protein>
    <submittedName>
        <fullName evidence="8">ABC transporter permease</fullName>
    </submittedName>
</protein>
<feature type="transmembrane region" description="Helical" evidence="7">
    <location>
        <begin position="390"/>
        <end position="410"/>
    </location>
</feature>
<evidence type="ECO:0000256" key="1">
    <source>
        <dbReference type="ARBA" id="ARBA00004651"/>
    </source>
</evidence>
<evidence type="ECO:0000313" key="9">
    <source>
        <dbReference type="Proteomes" id="UP001214441"/>
    </source>
</evidence>
<proteinExistence type="predicted"/>
<feature type="transmembrane region" description="Helical" evidence="7">
    <location>
        <begin position="44"/>
        <end position="66"/>
    </location>
</feature>
<gene>
    <name evidence="8" type="ORF">NMN56_042170</name>
</gene>
<keyword evidence="9" id="KW-1185">Reference proteome</keyword>
<feature type="transmembrane region" description="Helical" evidence="7">
    <location>
        <begin position="240"/>
        <end position="259"/>
    </location>
</feature>
<evidence type="ECO:0000256" key="3">
    <source>
        <dbReference type="ARBA" id="ARBA00022692"/>
    </source>
</evidence>
<dbReference type="PANTHER" id="PTHR43370">
    <property type="entry name" value="SUGAR ABC TRANSPORTER INTEGRAL MEMBRANE PROTEIN-RELATED"/>
    <property type="match status" value="1"/>
</dbReference>
<evidence type="ECO:0000256" key="2">
    <source>
        <dbReference type="ARBA" id="ARBA00022475"/>
    </source>
</evidence>
<name>A0ABT7AAX1_9ACTN</name>
<dbReference type="RefSeq" id="WP_274047197.1">
    <property type="nucleotide sequence ID" value="NZ_JANCPR020000090.1"/>
</dbReference>
<organism evidence="8 9">
    <name type="scientific">Streptomyces iconiensis</name>
    <dbReference type="NCBI Taxonomy" id="1384038"/>
    <lineage>
        <taxon>Bacteria</taxon>
        <taxon>Bacillati</taxon>
        <taxon>Actinomycetota</taxon>
        <taxon>Actinomycetes</taxon>
        <taxon>Kitasatosporales</taxon>
        <taxon>Streptomycetaceae</taxon>
        <taxon>Streptomyces</taxon>
    </lineage>
</organism>
<feature type="transmembrane region" description="Helical" evidence="7">
    <location>
        <begin position="157"/>
        <end position="176"/>
    </location>
</feature>
<feature type="transmembrane region" description="Helical" evidence="7">
    <location>
        <begin position="103"/>
        <end position="122"/>
    </location>
</feature>
<evidence type="ECO:0000256" key="7">
    <source>
        <dbReference type="SAM" id="Phobius"/>
    </source>
</evidence>
<comment type="subcellular location">
    <subcellularLocation>
        <location evidence="1">Cell membrane</location>
        <topology evidence="1">Multi-pass membrane protein</topology>
    </subcellularLocation>
</comment>
<evidence type="ECO:0000256" key="4">
    <source>
        <dbReference type="ARBA" id="ARBA00022989"/>
    </source>
</evidence>
<keyword evidence="4 7" id="KW-1133">Transmembrane helix</keyword>
<reference evidence="8 9" key="1">
    <citation type="submission" date="2023-05" db="EMBL/GenBank/DDBJ databases">
        <title>Streptantibioticus silvisoli sp. nov., acidotolerant actinomycetes 1 from pine litter.</title>
        <authorList>
            <person name="Swiecimska M."/>
            <person name="Golinska P."/>
            <person name="Sangal V."/>
            <person name="Wachnowicz B."/>
            <person name="Goodfellow M."/>
        </authorList>
    </citation>
    <scope>NUCLEOTIDE SEQUENCE [LARGE SCALE GENOMIC DNA]</scope>
    <source>
        <strain evidence="8 9">DSM 42109</strain>
    </source>
</reference>
<feature type="region of interest" description="Disordered" evidence="6">
    <location>
        <begin position="10"/>
        <end position="39"/>
    </location>
</feature>
<dbReference type="EMBL" id="JANCPR020000090">
    <property type="protein sequence ID" value="MDJ1138456.1"/>
    <property type="molecule type" value="Genomic_DNA"/>
</dbReference>
<keyword evidence="2" id="KW-1003">Cell membrane</keyword>
<feature type="transmembrane region" description="Helical" evidence="7">
    <location>
        <begin position="289"/>
        <end position="310"/>
    </location>
</feature>
<dbReference type="Proteomes" id="UP001214441">
    <property type="component" value="Unassembled WGS sequence"/>
</dbReference>